<organism evidence="2 3">
    <name type="scientific">Hesseltinella vesiculosa</name>
    <dbReference type="NCBI Taxonomy" id="101127"/>
    <lineage>
        <taxon>Eukaryota</taxon>
        <taxon>Fungi</taxon>
        <taxon>Fungi incertae sedis</taxon>
        <taxon>Mucoromycota</taxon>
        <taxon>Mucoromycotina</taxon>
        <taxon>Mucoromycetes</taxon>
        <taxon>Mucorales</taxon>
        <taxon>Cunninghamellaceae</taxon>
        <taxon>Hesseltinella</taxon>
    </lineage>
</organism>
<gene>
    <name evidence="2" type="ORF">DM01DRAFT_1333572</name>
</gene>
<protein>
    <submittedName>
        <fullName evidence="2">Uncharacterized protein</fullName>
    </submittedName>
</protein>
<proteinExistence type="predicted"/>
<accession>A0A1X2GQB0</accession>
<name>A0A1X2GQB0_9FUNG</name>
<dbReference type="OrthoDB" id="2263599at2759"/>
<dbReference type="EMBL" id="MCGT01000006">
    <property type="protein sequence ID" value="ORX58975.1"/>
    <property type="molecule type" value="Genomic_DNA"/>
</dbReference>
<dbReference type="AlphaFoldDB" id="A0A1X2GQB0"/>
<dbReference type="Proteomes" id="UP000242146">
    <property type="component" value="Unassembled WGS sequence"/>
</dbReference>
<evidence type="ECO:0000313" key="3">
    <source>
        <dbReference type="Proteomes" id="UP000242146"/>
    </source>
</evidence>
<comment type="caution">
    <text evidence="2">The sequence shown here is derived from an EMBL/GenBank/DDBJ whole genome shotgun (WGS) entry which is preliminary data.</text>
</comment>
<dbReference type="STRING" id="101127.A0A1X2GQB0"/>
<reference evidence="2 3" key="1">
    <citation type="submission" date="2016-07" db="EMBL/GenBank/DDBJ databases">
        <title>Pervasive Adenine N6-methylation of Active Genes in Fungi.</title>
        <authorList>
            <consortium name="DOE Joint Genome Institute"/>
            <person name="Mondo S.J."/>
            <person name="Dannebaum R.O."/>
            <person name="Kuo R.C."/>
            <person name="Labutti K."/>
            <person name="Haridas S."/>
            <person name="Kuo A."/>
            <person name="Salamov A."/>
            <person name="Ahrendt S.R."/>
            <person name="Lipzen A."/>
            <person name="Sullivan W."/>
            <person name="Andreopoulos W.B."/>
            <person name="Clum A."/>
            <person name="Lindquist E."/>
            <person name="Daum C."/>
            <person name="Ramamoorthy G.K."/>
            <person name="Gryganskyi A."/>
            <person name="Culley D."/>
            <person name="Magnuson J.K."/>
            <person name="James T.Y."/>
            <person name="O'Malley M.A."/>
            <person name="Stajich J.E."/>
            <person name="Spatafora J.W."/>
            <person name="Visel A."/>
            <person name="Grigoriev I.V."/>
        </authorList>
    </citation>
    <scope>NUCLEOTIDE SEQUENCE [LARGE SCALE GENOMIC DNA]</scope>
    <source>
        <strain evidence="2 3">NRRL 3301</strain>
    </source>
</reference>
<feature type="region of interest" description="Disordered" evidence="1">
    <location>
        <begin position="153"/>
        <end position="176"/>
    </location>
</feature>
<sequence length="418" mass="46049">MNGSTCIPDSMPDSLDLQLLREQAKLAKDLENYIQHFLQLAWFGKYELNEREKIILFVMNLHPRWKHLVEPYEPMATCLNDIIYMTRYHSAKYSALLGAPVHYDMAIFESASAKQALASGDFEFPRHNHSLKNHPLNLTPIKVVRTGGQAINADKTHPIAPTTTSPTPEKAPAQPDIGRAPEVPAATTVAATEDALSTSVSTATMTKTAPAADDKIAPKQVPQTNTTTTKAAAKNKKKKKASEFFSDDQLQFYEEEQVRIIERCTRQKDTVCSLVPAAHQNVNLAFLEVNILGIKVKALLAKQRWPVTVISLPLVLLAGYSGLDIEYELRQDIHTEFGIVKESLGGVVLPICPADEAAQNSVCLLPVQVLPSIYGSRAAMILGADFFTATNAKFYLSRLAIEFNGHEAKFTTGNFSQG</sequence>
<keyword evidence="3" id="KW-1185">Reference proteome</keyword>
<evidence type="ECO:0000313" key="2">
    <source>
        <dbReference type="EMBL" id="ORX58975.1"/>
    </source>
</evidence>
<evidence type="ECO:0000256" key="1">
    <source>
        <dbReference type="SAM" id="MobiDB-lite"/>
    </source>
</evidence>